<name>A0A6G0Y6E2_APHCR</name>
<reference evidence="1 2" key="1">
    <citation type="submission" date="2019-08" db="EMBL/GenBank/DDBJ databases">
        <title>Whole genome of Aphis craccivora.</title>
        <authorList>
            <person name="Voronova N.V."/>
            <person name="Shulinski R.S."/>
            <person name="Bandarenka Y.V."/>
            <person name="Zhorov D.G."/>
            <person name="Warner D."/>
        </authorList>
    </citation>
    <scope>NUCLEOTIDE SEQUENCE [LARGE SCALE GENOMIC DNA]</scope>
    <source>
        <strain evidence="1">180601</strain>
        <tissue evidence="1">Whole Body</tissue>
    </source>
</reference>
<dbReference type="Proteomes" id="UP000478052">
    <property type="component" value="Unassembled WGS sequence"/>
</dbReference>
<evidence type="ECO:0000313" key="2">
    <source>
        <dbReference type="Proteomes" id="UP000478052"/>
    </source>
</evidence>
<comment type="caution">
    <text evidence="1">The sequence shown here is derived from an EMBL/GenBank/DDBJ whole genome shotgun (WGS) entry which is preliminary data.</text>
</comment>
<dbReference type="EMBL" id="VUJU01005933">
    <property type="protein sequence ID" value="KAF0749885.1"/>
    <property type="molecule type" value="Genomic_DNA"/>
</dbReference>
<sequence>MTENRVFQAITCAQIGELVCRILRGKAPGPDGVPDVVIREIAIKRSEILRDIFNKCLENRAAGSRHRMKRDWDVVNRAGGVRRRRDGGVDRSYNMAIGDCDERGVEESGRVNDERWPKSIQQIQSYLSIMLLHYANNYNRGRYN</sequence>
<proteinExistence type="predicted"/>
<keyword evidence="2" id="KW-1185">Reference proteome</keyword>
<dbReference type="OrthoDB" id="411871at2759"/>
<gene>
    <name evidence="1" type="ORF">FWK35_00014990</name>
</gene>
<evidence type="ECO:0000313" key="1">
    <source>
        <dbReference type="EMBL" id="KAF0749885.1"/>
    </source>
</evidence>
<organism evidence="1 2">
    <name type="scientific">Aphis craccivora</name>
    <name type="common">Cowpea aphid</name>
    <dbReference type="NCBI Taxonomy" id="307492"/>
    <lineage>
        <taxon>Eukaryota</taxon>
        <taxon>Metazoa</taxon>
        <taxon>Ecdysozoa</taxon>
        <taxon>Arthropoda</taxon>
        <taxon>Hexapoda</taxon>
        <taxon>Insecta</taxon>
        <taxon>Pterygota</taxon>
        <taxon>Neoptera</taxon>
        <taxon>Paraneoptera</taxon>
        <taxon>Hemiptera</taxon>
        <taxon>Sternorrhyncha</taxon>
        <taxon>Aphidomorpha</taxon>
        <taxon>Aphidoidea</taxon>
        <taxon>Aphididae</taxon>
        <taxon>Aphidini</taxon>
        <taxon>Aphis</taxon>
        <taxon>Aphis</taxon>
    </lineage>
</organism>
<protein>
    <submittedName>
        <fullName evidence="1">CCHC-type domain-containing protein</fullName>
    </submittedName>
</protein>
<accession>A0A6G0Y6E2</accession>
<dbReference type="AlphaFoldDB" id="A0A6G0Y6E2"/>